<evidence type="ECO:0000256" key="2">
    <source>
        <dbReference type="SAM" id="MobiDB-lite"/>
    </source>
</evidence>
<gene>
    <name evidence="3" type="ORF">C2845_PM02G40610</name>
</gene>
<feature type="coiled-coil region" evidence="1">
    <location>
        <begin position="555"/>
        <end position="659"/>
    </location>
</feature>
<name>A0A3L6SCB5_PANMI</name>
<dbReference type="Proteomes" id="UP000275267">
    <property type="component" value="Unassembled WGS sequence"/>
</dbReference>
<keyword evidence="1" id="KW-0175">Coiled coil</keyword>
<comment type="caution">
    <text evidence="3">The sequence shown here is derived from an EMBL/GenBank/DDBJ whole genome shotgun (WGS) entry which is preliminary data.</text>
</comment>
<reference evidence="4" key="1">
    <citation type="journal article" date="2019" name="Nat. Commun.">
        <title>The genome of broomcorn millet.</title>
        <authorList>
            <person name="Zou C."/>
            <person name="Miki D."/>
            <person name="Li D."/>
            <person name="Tang Q."/>
            <person name="Xiao L."/>
            <person name="Rajput S."/>
            <person name="Deng P."/>
            <person name="Jia W."/>
            <person name="Huang R."/>
            <person name="Zhang M."/>
            <person name="Sun Y."/>
            <person name="Hu J."/>
            <person name="Fu X."/>
            <person name="Schnable P.S."/>
            <person name="Li F."/>
            <person name="Zhang H."/>
            <person name="Feng B."/>
            <person name="Zhu X."/>
            <person name="Liu R."/>
            <person name="Schnable J.C."/>
            <person name="Zhu J.-K."/>
            <person name="Zhang H."/>
        </authorList>
    </citation>
    <scope>NUCLEOTIDE SEQUENCE [LARGE SCALE GENOMIC DNA]</scope>
</reference>
<keyword evidence="4" id="KW-1185">Reference proteome</keyword>
<dbReference type="PANTHER" id="PTHR33740:SF3">
    <property type="entry name" value="GPI-ANCHORED ADHESIN-LIKE PROTEIN"/>
    <property type="match status" value="1"/>
</dbReference>
<dbReference type="STRING" id="4540.A0A3L6SCB5"/>
<protein>
    <recommendedName>
        <fullName evidence="5">SLH domain-containing protein</fullName>
    </recommendedName>
</protein>
<dbReference type="AlphaFoldDB" id="A0A3L6SCB5"/>
<feature type="compositionally biased region" description="Polar residues" evidence="2">
    <location>
        <begin position="49"/>
        <end position="58"/>
    </location>
</feature>
<accession>A0A3L6SCB5</accession>
<proteinExistence type="predicted"/>
<dbReference type="PANTHER" id="PTHR33740">
    <property type="entry name" value="GPI-ANCHORED ADHESIN-LIKE PROTEIN"/>
    <property type="match status" value="1"/>
</dbReference>
<evidence type="ECO:0008006" key="5">
    <source>
        <dbReference type="Google" id="ProtNLM"/>
    </source>
</evidence>
<dbReference type="EMBL" id="PQIB02000005">
    <property type="protein sequence ID" value="RLN17576.1"/>
    <property type="molecule type" value="Genomic_DNA"/>
</dbReference>
<evidence type="ECO:0000313" key="3">
    <source>
        <dbReference type="EMBL" id="RLN17576.1"/>
    </source>
</evidence>
<dbReference type="OrthoDB" id="2020668at2759"/>
<feature type="compositionally biased region" description="Basic and acidic residues" evidence="2">
    <location>
        <begin position="122"/>
        <end position="134"/>
    </location>
</feature>
<evidence type="ECO:0000256" key="1">
    <source>
        <dbReference type="SAM" id="Coils"/>
    </source>
</evidence>
<evidence type="ECO:0000313" key="4">
    <source>
        <dbReference type="Proteomes" id="UP000275267"/>
    </source>
</evidence>
<feature type="region of interest" description="Disordered" evidence="2">
    <location>
        <begin position="44"/>
        <end position="73"/>
    </location>
</feature>
<feature type="region of interest" description="Disordered" evidence="2">
    <location>
        <begin position="117"/>
        <end position="166"/>
    </location>
</feature>
<organism evidence="3 4">
    <name type="scientific">Panicum miliaceum</name>
    <name type="common">Proso millet</name>
    <name type="synonym">Broomcorn millet</name>
    <dbReference type="NCBI Taxonomy" id="4540"/>
    <lineage>
        <taxon>Eukaryota</taxon>
        <taxon>Viridiplantae</taxon>
        <taxon>Streptophyta</taxon>
        <taxon>Embryophyta</taxon>
        <taxon>Tracheophyta</taxon>
        <taxon>Spermatophyta</taxon>
        <taxon>Magnoliopsida</taxon>
        <taxon>Liliopsida</taxon>
        <taxon>Poales</taxon>
        <taxon>Poaceae</taxon>
        <taxon>PACMAD clade</taxon>
        <taxon>Panicoideae</taxon>
        <taxon>Panicodae</taxon>
        <taxon>Paniceae</taxon>
        <taxon>Panicinae</taxon>
        <taxon>Panicum</taxon>
        <taxon>Panicum sect. Panicum</taxon>
    </lineage>
</organism>
<sequence>MPALAAYPGKMACCLQLRLLRHPAPAPPPARVLLLLSPPRLRTVRASPGSPSANSFAGWSSDGADGDGGDQSPLGFGPAGGLLGPGLAAFFFFAGLTFAAVSIRSSSNYAADSAATESYSDYDPHKDNSVREDAQASLPTDCKDDNDSFEAGKGADELMPPLESDKLPGGPAECKMELPLQNTELDTNGKHIISEEAHQADNLVAPDGTQSPLLPPPLPISAEYAQDACAPSSKLDGAGSEGIPNLEATSDAMVLDSDDIVPIREISSGGVLVASHPEDKGIEQNPEIHNKDEAYPSTLPDYIEHVPAGQIVVPASVDPTQENAVAALKILKVIEPSVRAGDLCTRREYARWLVVASNCLSRNTFSKVYPAMYIDNVTELAFDDVTPEDPDFPFIQGLAEAGLISSKLSRSDMNLPEDLQDDHNLFSPESRLSRQDLVSWKMALDKRQLPEVDRNSLYRASGYIDIDKINTASWPALVADLAAGDQSITALAFGFTRLFHPDKPVTKGQASLAISTGDSTEVVLEELARIEAEKIAEAAVNAHGALVAQVEKDLNASFERDLKKEREKVETLEKLAEEARMELDRLRAEREEEKNILLRGRAAVETEMEVLSKLRSEVEEQLQSVLSKKVEISFEKSRIEKLQKEIENENLAVVQLQYELEVERKALSMARQEFLTLEISSALNLFSLIPNLSLGCMLSLHFSTGNVVYWAWAEEEAKKAREHARALEEARNQWERQGIKVVVEGLGEDASAGVTWANAGKEHPVDEAINRADSLLEKLKSMCAKMKVRSCDVLERVMQHVRFFIASLKQQAADARHWCTEFGAAAASKANKVSAEVKGGVCAFGSTIGDKSKRVMDDCKESLEKFSHRFKMD</sequence>